<name>A0ACA9KW31_9GLOM</name>
<accession>A0ACA9KW31</accession>
<dbReference type="Proteomes" id="UP000789702">
    <property type="component" value="Unassembled WGS sequence"/>
</dbReference>
<reference evidence="1" key="1">
    <citation type="submission" date="2021-06" db="EMBL/GenBank/DDBJ databases">
        <authorList>
            <person name="Kallberg Y."/>
            <person name="Tangrot J."/>
            <person name="Rosling A."/>
        </authorList>
    </citation>
    <scope>NUCLEOTIDE SEQUENCE</scope>
    <source>
        <strain evidence="1">IL203A</strain>
    </source>
</reference>
<gene>
    <name evidence="1" type="ORF">DHETER_LOCUS2704</name>
</gene>
<sequence>DSEHEEREISVLLENYDRPLSYPLKLQNIGILTQPRTKLCQNYIRNPCDILNIPVNSKEHTNKKTNYKKINDHKMSNEDIILDDNELLRGKEINYKSFFDDRIMNEEEMPVDYSNEVSSDEKSDFLDNKILDDEEILVDYNSKISNEESDLFDKDILDNNEIPIDYNNEVPKEESDKVLIKH</sequence>
<evidence type="ECO:0000313" key="2">
    <source>
        <dbReference type="Proteomes" id="UP000789702"/>
    </source>
</evidence>
<protein>
    <submittedName>
        <fullName evidence="1">16384_t:CDS:1</fullName>
    </submittedName>
</protein>
<evidence type="ECO:0000313" key="1">
    <source>
        <dbReference type="EMBL" id="CAG8494299.1"/>
    </source>
</evidence>
<dbReference type="EMBL" id="CAJVPU010002060">
    <property type="protein sequence ID" value="CAG8494299.1"/>
    <property type="molecule type" value="Genomic_DNA"/>
</dbReference>
<proteinExistence type="predicted"/>
<organism evidence="1 2">
    <name type="scientific">Dentiscutata heterogama</name>
    <dbReference type="NCBI Taxonomy" id="1316150"/>
    <lineage>
        <taxon>Eukaryota</taxon>
        <taxon>Fungi</taxon>
        <taxon>Fungi incertae sedis</taxon>
        <taxon>Mucoromycota</taxon>
        <taxon>Glomeromycotina</taxon>
        <taxon>Glomeromycetes</taxon>
        <taxon>Diversisporales</taxon>
        <taxon>Gigasporaceae</taxon>
        <taxon>Dentiscutata</taxon>
    </lineage>
</organism>
<keyword evidence="2" id="KW-1185">Reference proteome</keyword>
<comment type="caution">
    <text evidence="1">The sequence shown here is derived from an EMBL/GenBank/DDBJ whole genome shotgun (WGS) entry which is preliminary data.</text>
</comment>
<feature type="non-terminal residue" evidence="1">
    <location>
        <position position="1"/>
    </location>
</feature>